<evidence type="ECO:0000256" key="7">
    <source>
        <dbReference type="ARBA" id="ARBA00023015"/>
    </source>
</evidence>
<dbReference type="GO" id="GO:0005634">
    <property type="term" value="C:nucleus"/>
    <property type="evidence" value="ECO:0007669"/>
    <property type="project" value="UniProtKB-SubCell"/>
</dbReference>
<dbReference type="SUPFAM" id="SSF57903">
    <property type="entry name" value="FYVE/PHD zinc finger"/>
    <property type="match status" value="1"/>
</dbReference>
<dbReference type="PROSITE" id="PS50016">
    <property type="entry name" value="ZF_PHD_2"/>
    <property type="match status" value="1"/>
</dbReference>
<comment type="function">
    <text evidence="12">Histone-binding component that specifically recognizes H3 tails trimethylated on 'Lys-4' (H3K4me3), which mark transcription start sites of virtually all active genes.</text>
</comment>
<dbReference type="SMART" id="SM01019">
    <property type="entry name" value="B3"/>
    <property type="match status" value="1"/>
</dbReference>
<evidence type="ECO:0000256" key="8">
    <source>
        <dbReference type="ARBA" id="ARBA00023125"/>
    </source>
</evidence>
<reference evidence="16" key="1">
    <citation type="submission" date="2023-10" db="EMBL/GenBank/DDBJ databases">
        <authorList>
            <person name="Domelevo Entfellner J.-B."/>
        </authorList>
    </citation>
    <scope>NUCLEOTIDE SEQUENCE</scope>
</reference>
<dbReference type="Proteomes" id="UP001189624">
    <property type="component" value="Chromosome 2"/>
</dbReference>
<accession>A0AA86V9W3</accession>
<feature type="compositionally biased region" description="Polar residues" evidence="13">
    <location>
        <begin position="402"/>
        <end position="435"/>
    </location>
</feature>
<evidence type="ECO:0000313" key="16">
    <source>
        <dbReference type="EMBL" id="CAJ1932453.1"/>
    </source>
</evidence>
<dbReference type="InterPro" id="IPR019787">
    <property type="entry name" value="Znf_PHD-finger"/>
</dbReference>
<dbReference type="InterPro" id="IPR015300">
    <property type="entry name" value="DNA-bd_pseudobarrel_sf"/>
</dbReference>
<dbReference type="InterPro" id="IPR003340">
    <property type="entry name" value="B3_DNA-bd"/>
</dbReference>
<dbReference type="InterPro" id="IPR045104">
    <property type="entry name" value="Alfin"/>
</dbReference>
<dbReference type="Gramene" id="rna-AYBTSS11_LOCUS5826">
    <property type="protein sequence ID" value="CAJ1932453.1"/>
    <property type="gene ID" value="gene-AYBTSS11_LOCUS5826"/>
</dbReference>
<sequence length="473" mass="53801">MVVSHNCDSSDDDDRGGDGSCMASKPRTVEEIFMDYRARRTAIIRALTHDVDEFYGLCDPGKDNLCLYGHPNGAWEVTLPSEEVPPELPEPALGINFARDDVSRKDWLSLVAVHSDSWLLSVAFYLGTRLNHNERKRLFGLINGLQTVFQVVTGNKPIKEKPTMDSVTKSGVSIEGTVMRNDHVRIFCGSCGEKYNGDELWIGCDVCEWWYHGKCVMINPAKADTLKRYKCPSCCLRRSRLLEEKEKKLPPKFTEKYGDSMSNPVFLKPPDDTEWKIYWTKHDDDIWFQKGWKEFETYYSLNHGHLLFFQYQGTAHLNVHIFDNSAVEIDYPPFSTHDAMDNLAEIDDDCVEIWDGQFSCQKTRVKSTVSSPKPCKKMKNSLSTTTIVERFGNGVNLHKHAQSVSKRSQKTSSMKQNLDGGTSSQRSSQLESHFNSGIITDRPLKEACKFTSENPFCMVTLTLNRTLMVADPR</sequence>
<dbReference type="SUPFAM" id="SSF101936">
    <property type="entry name" value="DNA-binding pseudobarrel domain"/>
    <property type="match status" value="1"/>
</dbReference>
<keyword evidence="6 12" id="KW-0156">Chromatin regulator</keyword>
<dbReference type="Pfam" id="PF00628">
    <property type="entry name" value="PHD"/>
    <property type="match status" value="1"/>
</dbReference>
<dbReference type="PROSITE" id="PS50863">
    <property type="entry name" value="B3"/>
    <property type="match status" value="1"/>
</dbReference>
<evidence type="ECO:0000256" key="5">
    <source>
        <dbReference type="ARBA" id="ARBA00022833"/>
    </source>
</evidence>
<feature type="domain" description="TF-B3" evidence="15">
    <location>
        <begin position="232"/>
        <end position="325"/>
    </location>
</feature>
<organism evidence="16 17">
    <name type="scientific">Sphenostylis stenocarpa</name>
    <dbReference type="NCBI Taxonomy" id="92480"/>
    <lineage>
        <taxon>Eukaryota</taxon>
        <taxon>Viridiplantae</taxon>
        <taxon>Streptophyta</taxon>
        <taxon>Embryophyta</taxon>
        <taxon>Tracheophyta</taxon>
        <taxon>Spermatophyta</taxon>
        <taxon>Magnoliopsida</taxon>
        <taxon>eudicotyledons</taxon>
        <taxon>Gunneridae</taxon>
        <taxon>Pentapetalae</taxon>
        <taxon>rosids</taxon>
        <taxon>fabids</taxon>
        <taxon>Fabales</taxon>
        <taxon>Fabaceae</taxon>
        <taxon>Papilionoideae</taxon>
        <taxon>50 kb inversion clade</taxon>
        <taxon>NPAAA clade</taxon>
        <taxon>indigoferoid/millettioid clade</taxon>
        <taxon>Phaseoleae</taxon>
        <taxon>Sphenostylis</taxon>
    </lineage>
</organism>
<comment type="subunit">
    <text evidence="12">Interacts with H3K4me3 and to a lesser extent with H3K4me2.</text>
</comment>
<evidence type="ECO:0000256" key="9">
    <source>
        <dbReference type="ARBA" id="ARBA00023163"/>
    </source>
</evidence>
<dbReference type="GO" id="GO:0006325">
    <property type="term" value="P:chromatin organization"/>
    <property type="evidence" value="ECO:0007669"/>
    <property type="project" value="UniProtKB-UniRule"/>
</dbReference>
<dbReference type="SMART" id="SM00249">
    <property type="entry name" value="PHD"/>
    <property type="match status" value="1"/>
</dbReference>
<dbReference type="InterPro" id="IPR011011">
    <property type="entry name" value="Znf_FYVE_PHD"/>
</dbReference>
<comment type="subcellular location">
    <subcellularLocation>
        <location evidence="1 12">Nucleus</location>
    </subcellularLocation>
</comment>
<feature type="region of interest" description="Disordered" evidence="13">
    <location>
        <begin position="401"/>
        <end position="435"/>
    </location>
</feature>
<dbReference type="Pfam" id="PF02362">
    <property type="entry name" value="B3"/>
    <property type="match status" value="1"/>
</dbReference>
<evidence type="ECO:0000259" key="15">
    <source>
        <dbReference type="PROSITE" id="PS50863"/>
    </source>
</evidence>
<keyword evidence="5 12" id="KW-0862">Zinc</keyword>
<keyword evidence="17" id="KW-1185">Reference proteome</keyword>
<dbReference type="InterPro" id="IPR013083">
    <property type="entry name" value="Znf_RING/FYVE/PHD"/>
</dbReference>
<evidence type="ECO:0000256" key="11">
    <source>
        <dbReference type="PROSITE-ProRule" id="PRU00146"/>
    </source>
</evidence>
<proteinExistence type="inferred from homology"/>
<comment type="similarity">
    <text evidence="2 12">Belongs to the Alfin family.</text>
</comment>
<feature type="region of interest" description="Disordered" evidence="13">
    <location>
        <begin position="1"/>
        <end position="23"/>
    </location>
</feature>
<evidence type="ECO:0000313" key="17">
    <source>
        <dbReference type="Proteomes" id="UP001189624"/>
    </source>
</evidence>
<keyword evidence="8" id="KW-0238">DNA-binding</keyword>
<dbReference type="AlphaFoldDB" id="A0AA86V9W3"/>
<dbReference type="FunFam" id="3.30.40.10:FF:000306">
    <property type="entry name" value="PHD finger alfin-like protein"/>
    <property type="match status" value="1"/>
</dbReference>
<keyword evidence="4 11" id="KW-0863">Zinc-finger</keyword>
<dbReference type="InterPro" id="IPR044104">
    <property type="entry name" value="PHD_AL_plant"/>
</dbReference>
<comment type="domain">
    <text evidence="12">The PHD-type zinc finger mediates the binding to H3K4me3.</text>
</comment>
<name>A0AA86V9W3_9FABA</name>
<keyword evidence="7 12" id="KW-0805">Transcription regulation</keyword>
<dbReference type="CDD" id="cd10017">
    <property type="entry name" value="B3_DNA"/>
    <property type="match status" value="1"/>
</dbReference>
<dbReference type="GO" id="GO:0042393">
    <property type="term" value="F:histone binding"/>
    <property type="evidence" value="ECO:0007669"/>
    <property type="project" value="UniProtKB-UniRule"/>
</dbReference>
<gene>
    <name evidence="16" type="ORF">AYBTSS11_LOCUS5826</name>
</gene>
<evidence type="ECO:0000259" key="14">
    <source>
        <dbReference type="PROSITE" id="PS50016"/>
    </source>
</evidence>
<dbReference type="PANTHER" id="PTHR12321">
    <property type="entry name" value="CPG BINDING PROTEIN"/>
    <property type="match status" value="1"/>
</dbReference>
<dbReference type="InterPro" id="IPR001965">
    <property type="entry name" value="Znf_PHD"/>
</dbReference>
<evidence type="ECO:0000256" key="13">
    <source>
        <dbReference type="SAM" id="MobiDB-lite"/>
    </source>
</evidence>
<dbReference type="Gene3D" id="2.40.330.10">
    <property type="entry name" value="DNA-binding pseudobarrel domain"/>
    <property type="match status" value="1"/>
</dbReference>
<dbReference type="PROSITE" id="PS01359">
    <property type="entry name" value="ZF_PHD_1"/>
    <property type="match status" value="1"/>
</dbReference>
<keyword evidence="10 12" id="KW-0539">Nucleus</keyword>
<dbReference type="GO" id="GO:0006355">
    <property type="term" value="P:regulation of DNA-templated transcription"/>
    <property type="evidence" value="ECO:0007669"/>
    <property type="project" value="UniProtKB-UniRule"/>
</dbReference>
<evidence type="ECO:0000256" key="12">
    <source>
        <dbReference type="RuleBase" id="RU369089"/>
    </source>
</evidence>
<dbReference type="GO" id="GO:0000976">
    <property type="term" value="F:transcription cis-regulatory region binding"/>
    <property type="evidence" value="ECO:0007669"/>
    <property type="project" value="TreeGrafter"/>
</dbReference>
<dbReference type="EMBL" id="OY731399">
    <property type="protein sequence ID" value="CAJ1932453.1"/>
    <property type="molecule type" value="Genomic_DNA"/>
</dbReference>
<evidence type="ECO:0000256" key="4">
    <source>
        <dbReference type="ARBA" id="ARBA00022771"/>
    </source>
</evidence>
<evidence type="ECO:0000256" key="2">
    <source>
        <dbReference type="ARBA" id="ARBA00010445"/>
    </source>
</evidence>
<evidence type="ECO:0000256" key="6">
    <source>
        <dbReference type="ARBA" id="ARBA00022853"/>
    </source>
</evidence>
<feature type="domain" description="PHD-type" evidence="14">
    <location>
        <begin position="185"/>
        <end position="237"/>
    </location>
</feature>
<dbReference type="GO" id="GO:0008270">
    <property type="term" value="F:zinc ion binding"/>
    <property type="evidence" value="ECO:0007669"/>
    <property type="project" value="UniProtKB-KW"/>
</dbReference>
<evidence type="ECO:0000256" key="1">
    <source>
        <dbReference type="ARBA" id="ARBA00004123"/>
    </source>
</evidence>
<dbReference type="Pfam" id="PF12165">
    <property type="entry name" value="Alfin"/>
    <property type="match status" value="1"/>
</dbReference>
<dbReference type="InterPro" id="IPR019786">
    <property type="entry name" value="Zinc_finger_PHD-type_CS"/>
</dbReference>
<dbReference type="Gene3D" id="3.30.40.10">
    <property type="entry name" value="Zinc/RING finger domain, C3HC4 (zinc finger)"/>
    <property type="match status" value="1"/>
</dbReference>
<dbReference type="PANTHER" id="PTHR12321:SF39">
    <property type="entry name" value="PHD FINGER PROTEIN ALFIN-LIKE 2"/>
    <property type="match status" value="1"/>
</dbReference>
<dbReference type="CDD" id="cd15613">
    <property type="entry name" value="PHD_AL_plant"/>
    <property type="match status" value="1"/>
</dbReference>
<keyword evidence="3 12" id="KW-0479">Metal-binding</keyword>
<protein>
    <recommendedName>
        <fullName evidence="12">PHD finger protein ALFIN-LIKE</fullName>
    </recommendedName>
</protein>
<dbReference type="InterPro" id="IPR021998">
    <property type="entry name" value="Alfin_N"/>
</dbReference>
<evidence type="ECO:0000256" key="10">
    <source>
        <dbReference type="ARBA" id="ARBA00023242"/>
    </source>
</evidence>
<evidence type="ECO:0000256" key="3">
    <source>
        <dbReference type="ARBA" id="ARBA00022723"/>
    </source>
</evidence>
<dbReference type="GO" id="GO:0003712">
    <property type="term" value="F:transcription coregulator activity"/>
    <property type="evidence" value="ECO:0007669"/>
    <property type="project" value="TreeGrafter"/>
</dbReference>
<keyword evidence="9 12" id="KW-0804">Transcription</keyword>